<dbReference type="PROSITE" id="PS51645">
    <property type="entry name" value="PHR_CRY_ALPHA_BETA"/>
    <property type="match status" value="1"/>
</dbReference>
<dbReference type="Pfam" id="PF00875">
    <property type="entry name" value="DNA_photolyase"/>
    <property type="match status" value="1"/>
</dbReference>
<dbReference type="PANTHER" id="PTHR11455:SF9">
    <property type="entry name" value="CRYPTOCHROME CIRCADIAN CLOCK 5 ISOFORM X1"/>
    <property type="match status" value="1"/>
</dbReference>
<name>A0ABS3VLG7_MICEH</name>
<dbReference type="InterPro" id="IPR006050">
    <property type="entry name" value="DNA_photolyase_N"/>
</dbReference>
<dbReference type="Proteomes" id="UP000823521">
    <property type="component" value="Unassembled WGS sequence"/>
</dbReference>
<feature type="domain" description="Photolyase/cryptochrome alpha/beta" evidence="1">
    <location>
        <begin position="22"/>
        <end position="148"/>
    </location>
</feature>
<evidence type="ECO:0000313" key="3">
    <source>
        <dbReference type="Proteomes" id="UP000823521"/>
    </source>
</evidence>
<dbReference type="InterPro" id="IPR014729">
    <property type="entry name" value="Rossmann-like_a/b/a_fold"/>
</dbReference>
<organism evidence="2 3">
    <name type="scientific">Micromonospora echinofusca</name>
    <dbReference type="NCBI Taxonomy" id="47858"/>
    <lineage>
        <taxon>Bacteria</taxon>
        <taxon>Bacillati</taxon>
        <taxon>Actinomycetota</taxon>
        <taxon>Actinomycetes</taxon>
        <taxon>Micromonosporales</taxon>
        <taxon>Micromonosporaceae</taxon>
        <taxon>Micromonospora</taxon>
    </lineage>
</organism>
<gene>
    <name evidence="2" type="ORF">GSF22_04810</name>
</gene>
<evidence type="ECO:0000313" key="2">
    <source>
        <dbReference type="EMBL" id="MBO4205333.1"/>
    </source>
</evidence>
<keyword evidence="3" id="KW-1185">Reference proteome</keyword>
<dbReference type="InterPro" id="IPR002081">
    <property type="entry name" value="Cryptochrome/DNA_photolyase_1"/>
</dbReference>
<dbReference type="PANTHER" id="PTHR11455">
    <property type="entry name" value="CRYPTOCHROME"/>
    <property type="match status" value="1"/>
</dbReference>
<evidence type="ECO:0000259" key="1">
    <source>
        <dbReference type="PROSITE" id="PS51645"/>
    </source>
</evidence>
<accession>A0ABS3VLG7</accession>
<dbReference type="SUPFAM" id="SSF52425">
    <property type="entry name" value="Cryptochrome/photolyase, N-terminal domain"/>
    <property type="match status" value="1"/>
</dbReference>
<protein>
    <recommendedName>
        <fullName evidence="1">Photolyase/cryptochrome alpha/beta domain-containing protein</fullName>
    </recommendedName>
</protein>
<sequence>MGRTSAGSGADRGSGAGQRGGRTAVVLLSRDLRIHDNPALVAACERFDRVVPLYVLDPALATISPNRNRFLHQCLADLRASLRGIGGDLVVRHGDPVAETIRLARESGADGVAVSADVSRYARRRQQRLRDECERHRLHLAIFPGLTIVEPGTLQPGGGDHYRVFSPYHRRWLGTTWRDELPAPTRIRLPDG</sequence>
<dbReference type="InterPro" id="IPR036155">
    <property type="entry name" value="Crypto/Photolyase_N_sf"/>
</dbReference>
<dbReference type="EMBL" id="WVUH01000022">
    <property type="protein sequence ID" value="MBO4205333.1"/>
    <property type="molecule type" value="Genomic_DNA"/>
</dbReference>
<feature type="non-terminal residue" evidence="2">
    <location>
        <position position="192"/>
    </location>
</feature>
<proteinExistence type="predicted"/>
<dbReference type="Gene3D" id="3.40.50.620">
    <property type="entry name" value="HUPs"/>
    <property type="match status" value="1"/>
</dbReference>
<comment type="caution">
    <text evidence="2">The sequence shown here is derived from an EMBL/GenBank/DDBJ whole genome shotgun (WGS) entry which is preliminary data.</text>
</comment>
<reference evidence="2 3" key="1">
    <citation type="submission" date="2019-12" db="EMBL/GenBank/DDBJ databases">
        <title>Whole genome sequencing of endophytic Actinobacterium Micromonospora sp. MPMI6T.</title>
        <authorList>
            <person name="Evv R."/>
            <person name="Podile A.R."/>
        </authorList>
    </citation>
    <scope>NUCLEOTIDE SEQUENCE [LARGE SCALE GENOMIC DNA]</scope>
    <source>
        <strain evidence="2 3">MPMI6</strain>
    </source>
</reference>